<dbReference type="Gene3D" id="3.20.20.450">
    <property type="entry name" value="EAL domain"/>
    <property type="match status" value="1"/>
</dbReference>
<dbReference type="EMBL" id="SUNI01000011">
    <property type="protein sequence ID" value="TJZ91209.1"/>
    <property type="molecule type" value="Genomic_DNA"/>
</dbReference>
<reference evidence="2 3" key="1">
    <citation type="submission" date="2019-04" db="EMBL/GenBank/DDBJ databases">
        <authorList>
            <person name="Li J."/>
        </authorList>
    </citation>
    <scope>NUCLEOTIDE SEQUENCE [LARGE SCALE GENOMIC DNA]</scope>
    <source>
        <strain evidence="2 3">KCTC 42687</strain>
    </source>
</reference>
<evidence type="ECO:0000313" key="2">
    <source>
        <dbReference type="EMBL" id="TJZ91209.1"/>
    </source>
</evidence>
<dbReference type="CDD" id="cd01948">
    <property type="entry name" value="EAL"/>
    <property type="match status" value="1"/>
</dbReference>
<accession>A0A4U0R831</accession>
<dbReference type="SMART" id="SM00052">
    <property type="entry name" value="EAL"/>
    <property type="match status" value="1"/>
</dbReference>
<dbReference type="Pfam" id="PF00563">
    <property type="entry name" value="EAL"/>
    <property type="match status" value="1"/>
</dbReference>
<dbReference type="GO" id="GO:0071111">
    <property type="term" value="F:cyclic-guanylate-specific phosphodiesterase activity"/>
    <property type="evidence" value="ECO:0007669"/>
    <property type="project" value="InterPro"/>
</dbReference>
<dbReference type="InterPro" id="IPR035919">
    <property type="entry name" value="EAL_sf"/>
</dbReference>
<dbReference type="InterPro" id="IPR050706">
    <property type="entry name" value="Cyclic-di-GMP_PDE-like"/>
</dbReference>
<name>A0A4U0R831_9RHOB</name>
<dbReference type="OrthoDB" id="9814202at2"/>
<dbReference type="RefSeq" id="WP_136886314.1">
    <property type="nucleotide sequence ID" value="NZ_SUNI01000011.1"/>
</dbReference>
<comment type="caution">
    <text evidence="2">The sequence shown here is derived from an EMBL/GenBank/DDBJ whole genome shotgun (WGS) entry which is preliminary data.</text>
</comment>
<dbReference type="AlphaFoldDB" id="A0A4U0R831"/>
<dbReference type="PANTHER" id="PTHR33121:SF15">
    <property type="entry name" value="BLUE LIGHT- AND TEMPERATURE-REGULATED ANTIREPRESSOR BLUF"/>
    <property type="match status" value="1"/>
</dbReference>
<sequence length="253" mass="27579">MPSTCHGCKDGAAFALPFSMAFQPIVDIGASRIFAHEALVRGPNAEGAQSVLSQVTEANRYAFDQQCRSKAIELAAGLNLTDGPALLSINFMPNAVYEPRACIRQTLIAAERFGLPPERIIFEFTESEQLDTAQVLNILHTYRGIGFKTAIDDFGAGYANLGLLSEFQPDIVKLDMALIRGIDRDPVRRAIVTNLVGLFRDLDITIICEGIETAAEFDVLRDLGVELMQGFLLSRPVFEGFGDPFPGRPAGRA</sequence>
<evidence type="ECO:0000259" key="1">
    <source>
        <dbReference type="PROSITE" id="PS50883"/>
    </source>
</evidence>
<proteinExistence type="predicted"/>
<evidence type="ECO:0000313" key="3">
    <source>
        <dbReference type="Proteomes" id="UP000309747"/>
    </source>
</evidence>
<dbReference type="Proteomes" id="UP000309747">
    <property type="component" value="Unassembled WGS sequence"/>
</dbReference>
<dbReference type="SUPFAM" id="SSF141868">
    <property type="entry name" value="EAL domain-like"/>
    <property type="match status" value="1"/>
</dbReference>
<keyword evidence="3" id="KW-1185">Reference proteome</keyword>
<dbReference type="PROSITE" id="PS50883">
    <property type="entry name" value="EAL"/>
    <property type="match status" value="1"/>
</dbReference>
<protein>
    <submittedName>
        <fullName evidence="2">EAL domain-containing protein</fullName>
    </submittedName>
</protein>
<gene>
    <name evidence="2" type="ORF">FA743_11810</name>
</gene>
<dbReference type="PANTHER" id="PTHR33121">
    <property type="entry name" value="CYCLIC DI-GMP PHOSPHODIESTERASE PDEF"/>
    <property type="match status" value="1"/>
</dbReference>
<feature type="domain" description="EAL" evidence="1">
    <location>
        <begin position="1"/>
        <end position="250"/>
    </location>
</feature>
<dbReference type="InterPro" id="IPR001633">
    <property type="entry name" value="EAL_dom"/>
</dbReference>
<organism evidence="2 3">
    <name type="scientific">Paracoccus gahaiensis</name>
    <dbReference type="NCBI Taxonomy" id="1706839"/>
    <lineage>
        <taxon>Bacteria</taxon>
        <taxon>Pseudomonadati</taxon>
        <taxon>Pseudomonadota</taxon>
        <taxon>Alphaproteobacteria</taxon>
        <taxon>Rhodobacterales</taxon>
        <taxon>Paracoccaceae</taxon>
        <taxon>Paracoccus</taxon>
    </lineage>
</organism>